<dbReference type="Proteomes" id="UP001234989">
    <property type="component" value="Chromosome 6"/>
</dbReference>
<dbReference type="PANTHER" id="PTHR23196">
    <property type="entry name" value="PAX TRANSCRIPTION ACTIVATION DOMAIN INTERACTING PROTEIN"/>
    <property type="match status" value="1"/>
</dbReference>
<dbReference type="CDD" id="cd18432">
    <property type="entry name" value="BRCT_PAXIP1_rpt6_like"/>
    <property type="match status" value="1"/>
</dbReference>
<accession>A0AAF0QWU4</accession>
<evidence type="ECO:0000256" key="1">
    <source>
        <dbReference type="ARBA" id="ARBA00004123"/>
    </source>
</evidence>
<protein>
    <recommendedName>
        <fullName evidence="4">BRCT domain-containing protein</fullName>
    </recommendedName>
</protein>
<keyword evidence="6" id="KW-1185">Reference proteome</keyword>
<proteinExistence type="predicted"/>
<keyword evidence="2" id="KW-0227">DNA damage</keyword>
<name>A0AAF0QWU4_SOLVR</name>
<keyword evidence="3" id="KW-0539">Nucleus</keyword>
<gene>
    <name evidence="5" type="ORF">MTR67_025227</name>
</gene>
<dbReference type="GO" id="GO:0005634">
    <property type="term" value="C:nucleus"/>
    <property type="evidence" value="ECO:0007669"/>
    <property type="project" value="UniProtKB-SubCell"/>
</dbReference>
<evidence type="ECO:0000256" key="3">
    <source>
        <dbReference type="ARBA" id="ARBA00023242"/>
    </source>
</evidence>
<dbReference type="InterPro" id="IPR051579">
    <property type="entry name" value="DDR_Transcriptional_Reg"/>
</dbReference>
<evidence type="ECO:0000256" key="2">
    <source>
        <dbReference type="ARBA" id="ARBA00022763"/>
    </source>
</evidence>
<dbReference type="PANTHER" id="PTHR23196:SF39">
    <property type="entry name" value="BRCT DOMAIN-CONTAINING PROTEIN"/>
    <property type="match status" value="1"/>
</dbReference>
<dbReference type="Pfam" id="PF16589">
    <property type="entry name" value="BRCT_2"/>
    <property type="match status" value="1"/>
</dbReference>
<dbReference type="EMBL" id="CP133617">
    <property type="protein sequence ID" value="WMV31842.1"/>
    <property type="molecule type" value="Genomic_DNA"/>
</dbReference>
<feature type="domain" description="BRCT" evidence="4">
    <location>
        <begin position="800"/>
        <end position="857"/>
    </location>
</feature>
<dbReference type="SUPFAM" id="SSF52113">
    <property type="entry name" value="BRCT domain"/>
    <property type="match status" value="1"/>
</dbReference>
<evidence type="ECO:0000313" key="5">
    <source>
        <dbReference type="EMBL" id="WMV31842.1"/>
    </source>
</evidence>
<dbReference type="GO" id="GO:0006974">
    <property type="term" value="P:DNA damage response"/>
    <property type="evidence" value="ECO:0007669"/>
    <property type="project" value="UniProtKB-KW"/>
</dbReference>
<dbReference type="AlphaFoldDB" id="A0AAF0QWU4"/>
<evidence type="ECO:0000259" key="4">
    <source>
        <dbReference type="PROSITE" id="PS50172"/>
    </source>
</evidence>
<evidence type="ECO:0000313" key="6">
    <source>
        <dbReference type="Proteomes" id="UP001234989"/>
    </source>
</evidence>
<organism evidence="5 6">
    <name type="scientific">Solanum verrucosum</name>
    <dbReference type="NCBI Taxonomy" id="315347"/>
    <lineage>
        <taxon>Eukaryota</taxon>
        <taxon>Viridiplantae</taxon>
        <taxon>Streptophyta</taxon>
        <taxon>Embryophyta</taxon>
        <taxon>Tracheophyta</taxon>
        <taxon>Spermatophyta</taxon>
        <taxon>Magnoliopsida</taxon>
        <taxon>eudicotyledons</taxon>
        <taxon>Gunneridae</taxon>
        <taxon>Pentapetalae</taxon>
        <taxon>asterids</taxon>
        <taxon>lamiids</taxon>
        <taxon>Solanales</taxon>
        <taxon>Solanaceae</taxon>
        <taxon>Solanoideae</taxon>
        <taxon>Solaneae</taxon>
        <taxon>Solanum</taxon>
    </lineage>
</organism>
<dbReference type="InterPro" id="IPR001357">
    <property type="entry name" value="BRCT_dom"/>
</dbReference>
<dbReference type="InterPro" id="IPR036420">
    <property type="entry name" value="BRCT_dom_sf"/>
</dbReference>
<comment type="subcellular location">
    <subcellularLocation>
        <location evidence="1">Nucleus</location>
    </subcellularLocation>
</comment>
<dbReference type="SMART" id="SM00292">
    <property type="entry name" value="BRCT"/>
    <property type="match status" value="2"/>
</dbReference>
<dbReference type="CDD" id="cd17744">
    <property type="entry name" value="BRCT_MDC1_rpt1"/>
    <property type="match status" value="1"/>
</dbReference>
<reference evidence="5" key="1">
    <citation type="submission" date="2023-08" db="EMBL/GenBank/DDBJ databases">
        <title>A de novo genome assembly of Solanum verrucosum Schlechtendal, a Mexican diploid species geographically isolated from the other diploid A-genome species in potato relatives.</title>
        <authorList>
            <person name="Hosaka K."/>
        </authorList>
    </citation>
    <scope>NUCLEOTIDE SEQUENCE</scope>
    <source>
        <tissue evidence="5">Young leaves</tissue>
    </source>
</reference>
<dbReference type="Gene3D" id="3.40.50.10190">
    <property type="entry name" value="BRCT domain"/>
    <property type="match status" value="2"/>
</dbReference>
<sequence length="980" mass="110733">MGIQDYSLLVMDLSSDYPGVVAADDHARDFKWVGHELLREQAQNEQNQSRMEAENAYTLPFYDTFNIESPLIGMDNLDFPTMSLDVPDCAENEVSHIANECEEEVVLDSDDERMHGTEVASVSKLRSSDDTRYKQQLDKWKPSPVSKQTYVGCLRRSKNLFKFLDSARSTTDFEKTDQQKQCSEINGRLSLQIDKSSVNTKPRVEEDWCQAAELTKDEVYKGNVETEGSTVYGVNGDKDFPLHSCKIELPKLNKTESQVSGELSEANALDFIDHYLSVYNEDALNEVKARGVNKIVSPPFFSRVGPQKLACRMNVQNAVKNSGVFDWPERQSDSANGSFSRHRKILTYHRKNYGLKKQKVSCIQSSKEPMESMTDLNKAEPKFLPEAHMNVGSNFLRKSDEQFDMGTFEQHVDYDGNQSNGLETYDVGLDTQLAAEAMETLLHAPPLKSDVLWASPVTKTSLVKEGKYPEIAISREFNIDDSSPEPTLCSSAEVELSSVVHRTRHQVSLNLRSLESPTTNSNTEFNFPKKRRKQHELGELNDNLFKVAVVRGKVSKASTNTSRKARKVSMNNQGEIFQSVAATLSQVKLENWVSKGKRTHKGVRRLSNGSSNLYPLLMPADQGNDLKFPDLNHKAERRCQPVEFKRQNQSLEKTQSGLSSILIANKPYSSICKYSVTSQKMIPMDFKRVESTESAKLNEMTSISTNLLTKEMKSDVFSNGISDPSYCLNDHKKGKQHMRSLSRSPLSQELFRLGYAEQLPDFLPRGSRRRKGAGDICVLFSQGLDSKLIKQQKKILSRLGFISTSNCSDATHFVTDSFVRTRNMLEAIAYGKPIVTHLWLESCGRASCFVDEKSYILRDAKKEKELSFSMPASLAHARKHPLLEGRRVIITPNAKPNRDTLLTLVKAVRGEVVDESNSKITCDDLLILSCEEDYKACIPYLERGTLVYSSELLLNGIVIQKLEYNRHQLFTKFHDENCKE</sequence>
<dbReference type="Pfam" id="PF16770">
    <property type="entry name" value="RTT107_BRCT_5"/>
    <property type="match status" value="1"/>
</dbReference>
<dbReference type="PROSITE" id="PS50172">
    <property type="entry name" value="BRCT"/>
    <property type="match status" value="1"/>
</dbReference>